<dbReference type="EMBL" id="CP030104">
    <property type="protein sequence ID" value="AWX43198.1"/>
    <property type="molecule type" value="Genomic_DNA"/>
</dbReference>
<reference evidence="9 10" key="1">
    <citation type="submission" date="2018-06" db="EMBL/GenBank/DDBJ databases">
        <title>Spongiibacterium sp. HME9304 Genome sequencing and assembly.</title>
        <authorList>
            <person name="Kang H."/>
            <person name="Kim H."/>
            <person name="Joh K."/>
        </authorList>
    </citation>
    <scope>NUCLEOTIDE SEQUENCE [LARGE SCALE GENOMIC DNA]</scope>
    <source>
        <strain evidence="9 10">HME9304</strain>
    </source>
</reference>
<evidence type="ECO:0000259" key="7">
    <source>
        <dbReference type="Pfam" id="PF01028"/>
    </source>
</evidence>
<dbReference type="InterPro" id="IPR014711">
    <property type="entry name" value="TopoI_cat_a-hlx-sub_euk"/>
</dbReference>
<dbReference type="Gene3D" id="1.10.132.120">
    <property type="match status" value="1"/>
</dbReference>
<dbReference type="SUPFAM" id="SSF55869">
    <property type="entry name" value="DNA topoisomerase I domain"/>
    <property type="match status" value="1"/>
</dbReference>
<evidence type="ECO:0000259" key="8">
    <source>
        <dbReference type="Pfam" id="PF21338"/>
    </source>
</evidence>
<keyword evidence="6 9" id="KW-0413">Isomerase</keyword>
<dbReference type="InterPro" id="IPR049331">
    <property type="entry name" value="Top1B_N_bact"/>
</dbReference>
<feature type="domain" description="DNA topoisomerase I catalytic core eukaryotic-type" evidence="7">
    <location>
        <begin position="106"/>
        <end position="312"/>
    </location>
</feature>
<dbReference type="EC" id="5.6.2.1" evidence="3"/>
<comment type="catalytic activity">
    <reaction evidence="1">
        <text>ATP-independent breakage of single-stranded DNA, followed by passage and rejoining.</text>
        <dbReference type="EC" id="5.6.2.1"/>
    </reaction>
</comment>
<dbReference type="RefSeq" id="WP_112376801.1">
    <property type="nucleotide sequence ID" value="NZ_CP030104.1"/>
</dbReference>
<evidence type="ECO:0000256" key="6">
    <source>
        <dbReference type="ARBA" id="ARBA00023235"/>
    </source>
</evidence>
<feature type="domain" description="DNA topoisomerase IB N-terminal" evidence="8">
    <location>
        <begin position="44"/>
        <end position="90"/>
    </location>
</feature>
<dbReference type="GO" id="GO:0006265">
    <property type="term" value="P:DNA topological change"/>
    <property type="evidence" value="ECO:0007669"/>
    <property type="project" value="InterPro"/>
</dbReference>
<evidence type="ECO:0000256" key="3">
    <source>
        <dbReference type="ARBA" id="ARBA00012891"/>
    </source>
</evidence>
<dbReference type="InterPro" id="IPR001631">
    <property type="entry name" value="TopoI"/>
</dbReference>
<protein>
    <recommendedName>
        <fullName evidence="3">DNA topoisomerase</fullName>
        <ecNumber evidence="3">5.6.2.1</ecNumber>
    </recommendedName>
</protein>
<gene>
    <name evidence="9" type="primary">topA</name>
    <name evidence="9" type="ORF">HME9304_00185</name>
</gene>
<dbReference type="Pfam" id="PF21338">
    <property type="entry name" value="Top1B_N_bact"/>
    <property type="match status" value="1"/>
</dbReference>
<evidence type="ECO:0000256" key="1">
    <source>
        <dbReference type="ARBA" id="ARBA00000213"/>
    </source>
</evidence>
<dbReference type="OrthoDB" id="9778962at2"/>
<keyword evidence="4" id="KW-0799">Topoisomerase</keyword>
<name>A0A2Z4LP92_9FLAO</name>
<keyword evidence="10" id="KW-1185">Reference proteome</keyword>
<dbReference type="Gene3D" id="3.90.15.10">
    <property type="entry name" value="Topoisomerase I, Chain A, domain 3"/>
    <property type="match status" value="1"/>
</dbReference>
<evidence type="ECO:0000313" key="10">
    <source>
        <dbReference type="Proteomes" id="UP000248536"/>
    </source>
</evidence>
<dbReference type="AlphaFoldDB" id="A0A2Z4LP92"/>
<dbReference type="PROSITE" id="PS52038">
    <property type="entry name" value="TOPO_IB_2"/>
    <property type="match status" value="1"/>
</dbReference>
<evidence type="ECO:0000256" key="2">
    <source>
        <dbReference type="ARBA" id="ARBA00006645"/>
    </source>
</evidence>
<accession>A0A2Z4LP92</accession>
<evidence type="ECO:0000256" key="5">
    <source>
        <dbReference type="ARBA" id="ARBA00023125"/>
    </source>
</evidence>
<evidence type="ECO:0000256" key="4">
    <source>
        <dbReference type="ARBA" id="ARBA00023029"/>
    </source>
</evidence>
<organism evidence="9 10">
    <name type="scientific">Flagellimonas maritima</name>
    <dbReference type="NCBI Taxonomy" id="1383885"/>
    <lineage>
        <taxon>Bacteria</taxon>
        <taxon>Pseudomonadati</taxon>
        <taxon>Bacteroidota</taxon>
        <taxon>Flavobacteriia</taxon>
        <taxon>Flavobacteriales</taxon>
        <taxon>Flavobacteriaceae</taxon>
        <taxon>Flagellimonas</taxon>
    </lineage>
</organism>
<dbReference type="InterPro" id="IPR035447">
    <property type="entry name" value="DNA_topo_I_N_sf"/>
</dbReference>
<dbReference type="Pfam" id="PF01028">
    <property type="entry name" value="Topoisom_I"/>
    <property type="match status" value="1"/>
</dbReference>
<dbReference type="InterPro" id="IPR013500">
    <property type="entry name" value="TopoI_cat_euk"/>
</dbReference>
<proteinExistence type="inferred from homology"/>
<dbReference type="GO" id="GO:0003917">
    <property type="term" value="F:DNA topoisomerase type I (single strand cut, ATP-independent) activity"/>
    <property type="evidence" value="ECO:0007669"/>
    <property type="project" value="UniProtKB-EC"/>
</dbReference>
<dbReference type="KEGG" id="spon:HME9304_00185"/>
<dbReference type="Proteomes" id="UP000248536">
    <property type="component" value="Chromosome"/>
</dbReference>
<dbReference type="Gene3D" id="3.30.66.10">
    <property type="entry name" value="DNA topoisomerase I domain"/>
    <property type="match status" value="1"/>
</dbReference>
<dbReference type="PRINTS" id="PR00416">
    <property type="entry name" value="EUTPISMRASEI"/>
</dbReference>
<keyword evidence="5" id="KW-0238">DNA-binding</keyword>
<dbReference type="InterPro" id="IPR011010">
    <property type="entry name" value="DNA_brk_join_enz"/>
</dbReference>
<dbReference type="GO" id="GO:0003677">
    <property type="term" value="F:DNA binding"/>
    <property type="evidence" value="ECO:0007669"/>
    <property type="project" value="UniProtKB-KW"/>
</dbReference>
<comment type="similarity">
    <text evidence="2">Belongs to the type IB topoisomerase family.</text>
</comment>
<sequence length="362" mass="42782">MASHHIQQIIDGIIKNPEDNIEKLDLIYTNDEHLSIYRKKNRKKFAYFNEDKPIDEATENRIKTLAIPPAWENVKISYLSNGHLQAVGRDLKQRKQYRYHPLWSKVRNETKFYRMEEFGRKLPLLRSIIEANLALKDWSKQKLVSLVIALMDETSMRIGNDYYANHNHTYGLSTLRKRHVNHSGKNLRFEYQGKRGKKHKVTIRNKKLIRLVRQCEELPGWELFQFYDENGIKRRVDSTMVNDFLFDVCKAEFTAKDFRTWSASVAFFEFLYKSGVADSEDDKKKKILEGYDSAASVLGNTRNVCRKYYVHPKIERTYYEKGVLKTPNDVEIINGKIDNQSNYEILFLEMIKDYFPVTLKNN</sequence>
<dbReference type="SUPFAM" id="SSF56349">
    <property type="entry name" value="DNA breaking-rejoining enzymes"/>
    <property type="match status" value="1"/>
</dbReference>
<evidence type="ECO:0000313" key="9">
    <source>
        <dbReference type="EMBL" id="AWX43198.1"/>
    </source>
</evidence>